<reference evidence="1 2" key="1">
    <citation type="journal article" date="2023" name="Nat. Commun.">
        <title>Origin of minicircular mitochondrial genomes in red algae.</title>
        <authorList>
            <person name="Lee Y."/>
            <person name="Cho C.H."/>
            <person name="Lee Y.M."/>
            <person name="Park S.I."/>
            <person name="Yang J.H."/>
            <person name="West J.A."/>
            <person name="Bhattacharya D."/>
            <person name="Yoon H.S."/>
        </authorList>
    </citation>
    <scope>NUCLEOTIDE SEQUENCE [LARGE SCALE GENOMIC DNA]</scope>
    <source>
        <strain evidence="1 2">CCMP1338</strain>
        <tissue evidence="1">Whole cell</tissue>
    </source>
</reference>
<keyword evidence="2" id="KW-1185">Reference proteome</keyword>
<proteinExistence type="predicted"/>
<protein>
    <submittedName>
        <fullName evidence="1">Uncharacterized protein</fullName>
    </submittedName>
</protein>
<evidence type="ECO:0000313" key="1">
    <source>
        <dbReference type="EMBL" id="KAJ8901792.1"/>
    </source>
</evidence>
<dbReference type="EMBL" id="JAMWBK010000010">
    <property type="protein sequence ID" value="KAJ8901792.1"/>
    <property type="molecule type" value="Genomic_DNA"/>
</dbReference>
<dbReference type="AlphaFoldDB" id="A0AAV8UKU2"/>
<dbReference type="PANTHER" id="PTHR36776:SF1">
    <property type="entry name" value="EXPRESSED PROTEIN"/>
    <property type="match status" value="1"/>
</dbReference>
<gene>
    <name evidence="1" type="ORF">NDN08_003998</name>
</gene>
<organism evidence="1 2">
    <name type="scientific">Rhodosorus marinus</name>
    <dbReference type="NCBI Taxonomy" id="101924"/>
    <lineage>
        <taxon>Eukaryota</taxon>
        <taxon>Rhodophyta</taxon>
        <taxon>Stylonematophyceae</taxon>
        <taxon>Stylonematales</taxon>
        <taxon>Stylonemataceae</taxon>
        <taxon>Rhodosorus</taxon>
    </lineage>
</organism>
<accession>A0AAV8UKU2</accession>
<evidence type="ECO:0000313" key="2">
    <source>
        <dbReference type="Proteomes" id="UP001157974"/>
    </source>
</evidence>
<name>A0AAV8UKU2_9RHOD</name>
<dbReference type="PANTHER" id="PTHR36776">
    <property type="entry name" value="EXPRESSED PROTEIN"/>
    <property type="match status" value="1"/>
</dbReference>
<sequence>MIQRGITSWLDEEYIPQDIHSKLGSRAAELYAEMKEANEDADVGDVILKIGSELMDYDMKEAFVGPYDVANRVGSILLELQSDESG</sequence>
<comment type="caution">
    <text evidence="1">The sequence shown here is derived from an EMBL/GenBank/DDBJ whole genome shotgun (WGS) entry which is preliminary data.</text>
</comment>
<dbReference type="Proteomes" id="UP001157974">
    <property type="component" value="Unassembled WGS sequence"/>
</dbReference>